<gene>
    <name evidence="3" type="ORF">V3328_23455</name>
</gene>
<sequence length="252" mass="25982">MSVNGKTVLITGAARGIGQEAARIFAAAGANVVAADINDCSQTVELVGKEGGKALAVELDVTDAASALAAVEQAVGEFGRLDALINNAALYGALRGGRFDAIAEADWDASMNVNVKGIWNCCKAAVPAIRQQGGGSIVNISSLAATFGMPFSLHYTTSKAAVIGLTRGLARELGRDNIRVNAIAPSAVLTEGTKEFFADKTEVALKTVKAGQALQRNLEAVDVTGAMTWLVSDDSRFVTGQTIAVDGGTVFH</sequence>
<evidence type="ECO:0000313" key="4">
    <source>
        <dbReference type="Proteomes" id="UP001378188"/>
    </source>
</evidence>
<dbReference type="InterPro" id="IPR036291">
    <property type="entry name" value="NAD(P)-bd_dom_sf"/>
</dbReference>
<dbReference type="Proteomes" id="UP001378188">
    <property type="component" value="Unassembled WGS sequence"/>
</dbReference>
<protein>
    <submittedName>
        <fullName evidence="3">Glucose 1-dehydrogenase</fullName>
        <ecNumber evidence="3">1.1.1.47</ecNumber>
    </submittedName>
</protein>
<evidence type="ECO:0000313" key="3">
    <source>
        <dbReference type="EMBL" id="MEJ8574455.1"/>
    </source>
</evidence>
<dbReference type="SUPFAM" id="SSF51735">
    <property type="entry name" value="NAD(P)-binding Rossmann-fold domains"/>
    <property type="match status" value="1"/>
</dbReference>
<dbReference type="EMBL" id="JAZHOF010000012">
    <property type="protein sequence ID" value="MEJ8574455.1"/>
    <property type="molecule type" value="Genomic_DNA"/>
</dbReference>
<dbReference type="PROSITE" id="PS00061">
    <property type="entry name" value="ADH_SHORT"/>
    <property type="match status" value="1"/>
</dbReference>
<dbReference type="Pfam" id="PF13561">
    <property type="entry name" value="adh_short_C2"/>
    <property type="match status" value="1"/>
</dbReference>
<name>A0AAW9RZU3_9HYPH</name>
<keyword evidence="2 3" id="KW-0560">Oxidoreductase</keyword>
<dbReference type="PANTHER" id="PTHR24321:SF8">
    <property type="entry name" value="ESTRADIOL 17-BETA-DEHYDROGENASE 8-RELATED"/>
    <property type="match status" value="1"/>
</dbReference>
<dbReference type="PRINTS" id="PR00081">
    <property type="entry name" value="GDHRDH"/>
</dbReference>
<dbReference type="GO" id="GO:0047936">
    <property type="term" value="F:glucose 1-dehydrogenase [NAD(P)+] activity"/>
    <property type="evidence" value="ECO:0007669"/>
    <property type="project" value="UniProtKB-EC"/>
</dbReference>
<comment type="caution">
    <text evidence="3">The sequence shown here is derived from an EMBL/GenBank/DDBJ whole genome shotgun (WGS) entry which is preliminary data.</text>
</comment>
<reference evidence="3 4" key="1">
    <citation type="submission" date="2024-02" db="EMBL/GenBank/DDBJ databases">
        <title>Genome analysis and characterization of Microbaculum marinisediminis sp. nov., isolated from marine sediment.</title>
        <authorList>
            <person name="Du Z.-J."/>
            <person name="Ye Y.-Q."/>
            <person name="Zhang Z.-R."/>
            <person name="Yuan S.-M."/>
            <person name="Zhang X.-Y."/>
        </authorList>
    </citation>
    <scope>NUCLEOTIDE SEQUENCE [LARGE SCALE GENOMIC DNA]</scope>
    <source>
        <strain evidence="3 4">SDUM1044001</strain>
    </source>
</reference>
<dbReference type="EC" id="1.1.1.47" evidence="3"/>
<dbReference type="PRINTS" id="PR00080">
    <property type="entry name" value="SDRFAMILY"/>
</dbReference>
<comment type="similarity">
    <text evidence="1">Belongs to the short-chain dehydrogenases/reductases (SDR) family.</text>
</comment>
<dbReference type="InterPro" id="IPR002347">
    <property type="entry name" value="SDR_fam"/>
</dbReference>
<dbReference type="PANTHER" id="PTHR24321">
    <property type="entry name" value="DEHYDROGENASES, SHORT CHAIN"/>
    <property type="match status" value="1"/>
</dbReference>
<dbReference type="FunFam" id="3.40.50.720:FF:000084">
    <property type="entry name" value="Short-chain dehydrogenase reductase"/>
    <property type="match status" value="1"/>
</dbReference>
<proteinExistence type="inferred from homology"/>
<dbReference type="Gene3D" id="3.40.50.720">
    <property type="entry name" value="NAD(P)-binding Rossmann-like Domain"/>
    <property type="match status" value="1"/>
</dbReference>
<dbReference type="InterPro" id="IPR020904">
    <property type="entry name" value="Sc_DH/Rdtase_CS"/>
</dbReference>
<dbReference type="CDD" id="cd05233">
    <property type="entry name" value="SDR_c"/>
    <property type="match status" value="1"/>
</dbReference>
<accession>A0AAW9RZU3</accession>
<dbReference type="RefSeq" id="WP_340332157.1">
    <property type="nucleotide sequence ID" value="NZ_JAZHOF010000012.1"/>
</dbReference>
<evidence type="ECO:0000256" key="2">
    <source>
        <dbReference type="ARBA" id="ARBA00023002"/>
    </source>
</evidence>
<keyword evidence="4" id="KW-1185">Reference proteome</keyword>
<evidence type="ECO:0000256" key="1">
    <source>
        <dbReference type="ARBA" id="ARBA00006484"/>
    </source>
</evidence>
<organism evidence="3 4">
    <name type="scientific">Microbaculum marinum</name>
    <dbReference type="NCBI Taxonomy" id="1764581"/>
    <lineage>
        <taxon>Bacteria</taxon>
        <taxon>Pseudomonadati</taxon>
        <taxon>Pseudomonadota</taxon>
        <taxon>Alphaproteobacteria</taxon>
        <taxon>Hyphomicrobiales</taxon>
        <taxon>Tepidamorphaceae</taxon>
        <taxon>Microbaculum</taxon>
    </lineage>
</organism>
<dbReference type="AlphaFoldDB" id="A0AAW9RZU3"/>
<dbReference type="NCBIfam" id="NF005559">
    <property type="entry name" value="PRK07231.1"/>
    <property type="match status" value="1"/>
</dbReference>